<comment type="caution">
    <text evidence="2">The sequence shown here is derived from an EMBL/GenBank/DDBJ whole genome shotgun (WGS) entry which is preliminary data.</text>
</comment>
<evidence type="ECO:0000256" key="1">
    <source>
        <dbReference type="SAM" id="Phobius"/>
    </source>
</evidence>
<proteinExistence type="predicted"/>
<keyword evidence="1" id="KW-0812">Transmembrane</keyword>
<keyword evidence="1" id="KW-1133">Transmembrane helix</keyword>
<gene>
    <name evidence="2" type="ORF">COW36_15635</name>
</gene>
<dbReference type="Pfam" id="PF07963">
    <property type="entry name" value="N_methyl"/>
    <property type="match status" value="1"/>
</dbReference>
<organism evidence="2 3">
    <name type="scientific">bacterium (Candidatus Blackallbacteria) CG17_big_fil_post_rev_8_21_14_2_50_48_46</name>
    <dbReference type="NCBI Taxonomy" id="2014261"/>
    <lineage>
        <taxon>Bacteria</taxon>
        <taxon>Candidatus Blackallbacteria</taxon>
    </lineage>
</organism>
<sequence length="220" mass="25357">MMIKSNRLPLPKILRFRQRGVTLVELMISMGLLFLIMVMGTTIFSNIQGHLKLAEQEARMQQYARDAINKMTRELRQASAMQMVPSALYSGRSIDLFFTRPHVAPDGTSTGFDLVRYWFADDYERPGTGIKSLYRAWKSNGTSTTVSTTAFEDNRTRMIREAAAEHPGIDSYFERKGATSPFTLELVLRVTVYRQRSDGVYVGDRERKFDMRSEIQYRNQ</sequence>
<dbReference type="AlphaFoldDB" id="A0A2M7G279"/>
<evidence type="ECO:0000313" key="2">
    <source>
        <dbReference type="EMBL" id="PIW15900.1"/>
    </source>
</evidence>
<reference evidence="2 3" key="1">
    <citation type="submission" date="2017-09" db="EMBL/GenBank/DDBJ databases">
        <title>Depth-based differentiation of microbial function through sediment-hosted aquifers and enrichment of novel symbionts in the deep terrestrial subsurface.</title>
        <authorList>
            <person name="Probst A.J."/>
            <person name="Ladd B."/>
            <person name="Jarett J.K."/>
            <person name="Geller-Mcgrath D.E."/>
            <person name="Sieber C.M."/>
            <person name="Emerson J.B."/>
            <person name="Anantharaman K."/>
            <person name="Thomas B.C."/>
            <person name="Malmstrom R."/>
            <person name="Stieglmeier M."/>
            <person name="Klingl A."/>
            <person name="Woyke T."/>
            <person name="Ryan C.M."/>
            <person name="Banfield J.F."/>
        </authorList>
    </citation>
    <scope>NUCLEOTIDE SEQUENCE [LARGE SCALE GENOMIC DNA]</scope>
    <source>
        <strain evidence="2">CG17_big_fil_post_rev_8_21_14_2_50_48_46</strain>
    </source>
</reference>
<dbReference type="PROSITE" id="PS00409">
    <property type="entry name" value="PROKAR_NTER_METHYL"/>
    <property type="match status" value="1"/>
</dbReference>
<dbReference type="EMBL" id="PFFQ01000042">
    <property type="protein sequence ID" value="PIW15900.1"/>
    <property type="molecule type" value="Genomic_DNA"/>
</dbReference>
<evidence type="ECO:0008006" key="4">
    <source>
        <dbReference type="Google" id="ProtNLM"/>
    </source>
</evidence>
<dbReference type="Proteomes" id="UP000231019">
    <property type="component" value="Unassembled WGS sequence"/>
</dbReference>
<feature type="transmembrane region" description="Helical" evidence="1">
    <location>
        <begin position="21"/>
        <end position="44"/>
    </location>
</feature>
<keyword evidence="1" id="KW-0472">Membrane</keyword>
<evidence type="ECO:0000313" key="3">
    <source>
        <dbReference type="Proteomes" id="UP000231019"/>
    </source>
</evidence>
<protein>
    <recommendedName>
        <fullName evidence="4">Prepilin-type N-terminal cleavage/methylation domain-containing protein</fullName>
    </recommendedName>
</protein>
<accession>A0A2M7G279</accession>
<dbReference type="InterPro" id="IPR012902">
    <property type="entry name" value="N_methyl_site"/>
</dbReference>
<name>A0A2M7G279_9BACT</name>